<keyword evidence="4" id="KW-0249">Electron transport</keyword>
<evidence type="ECO:0000256" key="2">
    <source>
        <dbReference type="ARBA" id="ARBA00022617"/>
    </source>
</evidence>
<keyword evidence="5 6" id="KW-0408">Iron</keyword>
<dbReference type="Gene3D" id="1.10.760.10">
    <property type="entry name" value="Cytochrome c-like domain"/>
    <property type="match status" value="1"/>
</dbReference>
<evidence type="ECO:0000256" key="5">
    <source>
        <dbReference type="ARBA" id="ARBA00023004"/>
    </source>
</evidence>
<organism evidence="10 11">
    <name type="scientific">Pedobacter panaciterrae</name>
    <dbReference type="NCBI Taxonomy" id="363849"/>
    <lineage>
        <taxon>Bacteria</taxon>
        <taxon>Pseudomonadati</taxon>
        <taxon>Bacteroidota</taxon>
        <taxon>Sphingobacteriia</taxon>
        <taxon>Sphingobacteriales</taxon>
        <taxon>Sphingobacteriaceae</taxon>
        <taxon>Pedobacter</taxon>
    </lineage>
</organism>
<sequence>MKRTLLVLGCLAIFMASCASPEERAAANKAADSANTSASTPATEATTPAATDTAAKEAAAPAPAATTPAAPAATAEKGKGEALISKSDCLACHSKTQKLVGPAYVNVAGKYPATEENIDHLADKIIAGGQGVWGAIPMTPHPTLSKDDAKEMVKYILSLKK</sequence>
<evidence type="ECO:0000256" key="8">
    <source>
        <dbReference type="SAM" id="SignalP"/>
    </source>
</evidence>
<dbReference type="Pfam" id="PF00034">
    <property type="entry name" value="Cytochrom_C"/>
    <property type="match status" value="1"/>
</dbReference>
<reference evidence="10 11" key="1">
    <citation type="submission" date="2024-03" db="EMBL/GenBank/DDBJ databases">
        <title>Sequence of Lycoming College Course Isolates.</title>
        <authorList>
            <person name="Plotts O."/>
            <person name="Newman J."/>
        </authorList>
    </citation>
    <scope>NUCLEOTIDE SEQUENCE [LARGE SCALE GENOMIC DNA]</scope>
    <source>
        <strain evidence="10 11">CJB-3</strain>
    </source>
</reference>
<dbReference type="InterPro" id="IPR009056">
    <property type="entry name" value="Cyt_c-like_dom"/>
</dbReference>
<feature type="domain" description="Cytochrome c" evidence="9">
    <location>
        <begin position="75"/>
        <end position="160"/>
    </location>
</feature>
<keyword evidence="11" id="KW-1185">Reference proteome</keyword>
<dbReference type="PROSITE" id="PS51007">
    <property type="entry name" value="CYTC"/>
    <property type="match status" value="1"/>
</dbReference>
<evidence type="ECO:0000256" key="1">
    <source>
        <dbReference type="ARBA" id="ARBA00022448"/>
    </source>
</evidence>
<evidence type="ECO:0000256" key="4">
    <source>
        <dbReference type="ARBA" id="ARBA00022982"/>
    </source>
</evidence>
<evidence type="ECO:0000256" key="3">
    <source>
        <dbReference type="ARBA" id="ARBA00022723"/>
    </source>
</evidence>
<dbReference type="PRINTS" id="PR00606">
    <property type="entry name" value="CYTCHROMECID"/>
</dbReference>
<feature type="signal peptide" evidence="8">
    <location>
        <begin position="1"/>
        <end position="19"/>
    </location>
</feature>
<keyword evidence="3 6" id="KW-0479">Metal-binding</keyword>
<feature type="region of interest" description="Disordered" evidence="7">
    <location>
        <begin position="30"/>
        <end position="74"/>
    </location>
</feature>
<dbReference type="PROSITE" id="PS51257">
    <property type="entry name" value="PROKAR_LIPOPROTEIN"/>
    <property type="match status" value="1"/>
</dbReference>
<dbReference type="Proteomes" id="UP001378956">
    <property type="component" value="Unassembled WGS sequence"/>
</dbReference>
<evidence type="ECO:0000256" key="6">
    <source>
        <dbReference type="PROSITE-ProRule" id="PRU00433"/>
    </source>
</evidence>
<keyword evidence="2 6" id="KW-0349">Heme</keyword>
<proteinExistence type="predicted"/>
<feature type="chain" id="PRO_5046198399" evidence="8">
    <location>
        <begin position="20"/>
        <end position="161"/>
    </location>
</feature>
<accession>A0ABU8NU18</accession>
<keyword evidence="1" id="KW-0813">Transport</keyword>
<evidence type="ECO:0000313" key="10">
    <source>
        <dbReference type="EMBL" id="MEJ2905438.1"/>
    </source>
</evidence>
<protein>
    <submittedName>
        <fullName evidence="10">C-type cytochrome</fullName>
    </submittedName>
</protein>
<comment type="caution">
    <text evidence="10">The sequence shown here is derived from an EMBL/GenBank/DDBJ whole genome shotgun (WGS) entry which is preliminary data.</text>
</comment>
<keyword evidence="8" id="KW-0732">Signal</keyword>
<dbReference type="InterPro" id="IPR002324">
    <property type="entry name" value="Cyt_c_ID"/>
</dbReference>
<gene>
    <name evidence="10" type="ORF">WAE58_23540</name>
</gene>
<dbReference type="EMBL" id="JBBEUB010000012">
    <property type="protein sequence ID" value="MEJ2905438.1"/>
    <property type="molecule type" value="Genomic_DNA"/>
</dbReference>
<dbReference type="InterPro" id="IPR036909">
    <property type="entry name" value="Cyt_c-like_dom_sf"/>
</dbReference>
<evidence type="ECO:0000259" key="9">
    <source>
        <dbReference type="PROSITE" id="PS51007"/>
    </source>
</evidence>
<evidence type="ECO:0000256" key="7">
    <source>
        <dbReference type="SAM" id="MobiDB-lite"/>
    </source>
</evidence>
<dbReference type="RefSeq" id="WP_288882541.1">
    <property type="nucleotide sequence ID" value="NZ_CBFGNQ010000013.1"/>
</dbReference>
<evidence type="ECO:0000313" key="11">
    <source>
        <dbReference type="Proteomes" id="UP001378956"/>
    </source>
</evidence>
<dbReference type="SUPFAM" id="SSF46626">
    <property type="entry name" value="Cytochrome c"/>
    <property type="match status" value="1"/>
</dbReference>
<name>A0ABU8NU18_9SPHI</name>